<evidence type="ECO:0000256" key="9">
    <source>
        <dbReference type="PROSITE-ProRule" id="PRU00703"/>
    </source>
</evidence>
<evidence type="ECO:0000256" key="2">
    <source>
        <dbReference type="ARBA" id="ARBA00022448"/>
    </source>
</evidence>
<comment type="similarity">
    <text evidence="1">Belongs to the UPF0053 family.</text>
</comment>
<dbReference type="InterPro" id="IPR046342">
    <property type="entry name" value="CBS_dom_sf"/>
</dbReference>
<evidence type="ECO:0000256" key="8">
    <source>
        <dbReference type="ARBA" id="ARBA00040729"/>
    </source>
</evidence>
<gene>
    <name evidence="11" type="ORF">GCM10011289_22070</name>
</gene>
<dbReference type="InterPro" id="IPR044751">
    <property type="entry name" value="Ion_transp-like_CBS"/>
</dbReference>
<evidence type="ECO:0000313" key="12">
    <source>
        <dbReference type="Proteomes" id="UP000645257"/>
    </source>
</evidence>
<dbReference type="RefSeq" id="WP_189534249.1">
    <property type="nucleotide sequence ID" value="NZ_BMYX01000012.1"/>
</dbReference>
<dbReference type="InterPro" id="IPR005170">
    <property type="entry name" value="Transptr-assoc_dom"/>
</dbReference>
<dbReference type="Proteomes" id="UP000645257">
    <property type="component" value="Unassembled WGS sequence"/>
</dbReference>
<keyword evidence="6" id="KW-0170">Cobalt</keyword>
<dbReference type="CDD" id="cd04590">
    <property type="entry name" value="CBS_pair_CorC_HlyC_assoc"/>
    <property type="match status" value="1"/>
</dbReference>
<reference evidence="11" key="1">
    <citation type="journal article" date="2014" name="Int. J. Syst. Evol. Microbiol.">
        <title>Complete genome sequence of Corynebacterium casei LMG S-19264T (=DSM 44701T), isolated from a smear-ripened cheese.</title>
        <authorList>
            <consortium name="US DOE Joint Genome Institute (JGI-PGF)"/>
            <person name="Walter F."/>
            <person name="Albersmeier A."/>
            <person name="Kalinowski J."/>
            <person name="Ruckert C."/>
        </authorList>
    </citation>
    <scope>NUCLEOTIDE SEQUENCE</scope>
    <source>
        <strain evidence="11">KCTC 32182</strain>
    </source>
</reference>
<evidence type="ECO:0000256" key="1">
    <source>
        <dbReference type="ARBA" id="ARBA00006337"/>
    </source>
</evidence>
<organism evidence="11 12">
    <name type="scientific">Paludibacterium paludis</name>
    <dbReference type="NCBI Taxonomy" id="1225769"/>
    <lineage>
        <taxon>Bacteria</taxon>
        <taxon>Pseudomonadati</taxon>
        <taxon>Pseudomonadota</taxon>
        <taxon>Betaproteobacteria</taxon>
        <taxon>Neisseriales</taxon>
        <taxon>Chromobacteriaceae</taxon>
        <taxon>Paludibacterium</taxon>
    </lineage>
</organism>
<keyword evidence="3" id="KW-0677">Repeat</keyword>
<dbReference type="GO" id="GO:0005886">
    <property type="term" value="C:plasma membrane"/>
    <property type="evidence" value="ECO:0007669"/>
    <property type="project" value="TreeGrafter"/>
</dbReference>
<dbReference type="Pfam" id="PF03471">
    <property type="entry name" value="CorC_HlyC"/>
    <property type="match status" value="1"/>
</dbReference>
<keyword evidence="12" id="KW-1185">Reference proteome</keyword>
<evidence type="ECO:0000256" key="7">
    <source>
        <dbReference type="ARBA" id="ARBA00037273"/>
    </source>
</evidence>
<dbReference type="InterPro" id="IPR016169">
    <property type="entry name" value="FAD-bd_PCMH_sub2"/>
</dbReference>
<dbReference type="Gene3D" id="3.10.580.10">
    <property type="entry name" value="CBS-domain"/>
    <property type="match status" value="1"/>
</dbReference>
<dbReference type="Pfam" id="PF00571">
    <property type="entry name" value="CBS"/>
    <property type="match status" value="2"/>
</dbReference>
<evidence type="ECO:0000259" key="10">
    <source>
        <dbReference type="PROSITE" id="PS51371"/>
    </source>
</evidence>
<protein>
    <recommendedName>
        <fullName evidence="8">Magnesium and cobalt efflux protein CorC</fullName>
    </recommendedName>
</protein>
<name>A0A918P3V0_9NEIS</name>
<dbReference type="SMART" id="SM01091">
    <property type="entry name" value="CorC_HlyC"/>
    <property type="match status" value="1"/>
</dbReference>
<dbReference type="InterPro" id="IPR000644">
    <property type="entry name" value="CBS_dom"/>
</dbReference>
<dbReference type="Pfam" id="PF21917">
    <property type="entry name" value="NMB0537_N"/>
    <property type="match status" value="1"/>
</dbReference>
<comment type="caution">
    <text evidence="11">The sequence shown here is derived from an EMBL/GenBank/DDBJ whole genome shotgun (WGS) entry which is preliminary data.</text>
</comment>
<keyword evidence="5 9" id="KW-0129">CBS domain</keyword>
<keyword evidence="4" id="KW-0460">Magnesium</keyword>
<keyword evidence="2" id="KW-0813">Transport</keyword>
<sequence>MDDPGKPRSSWLDRLSAFLLREPEDRRELVEQLHAAFERNLLDAEALGMIEGVLSVSELTVRDVMIPRSQMNVIRHTDPIEQVLPPIIASGHSRFPVVGEDKDDVKGILLAKDLLRYFLNPGHFRLDEVLRPALFVPESKPLNLLLREFRASHNHLALVVDEYGSVAGLATIEDVIEQIVGDIEDEFDPEGEDDIIPVKGQRYRVNALTSLTDFNRYFDCKLAEDDIDTIGGLVVSRLGFVPKRGDVHEDGPLRFTVLKADSRRLFTLLVEKFTPTHGS</sequence>
<proteinExistence type="inferred from homology"/>
<dbReference type="EMBL" id="BMYX01000012">
    <property type="protein sequence ID" value="GGY18218.1"/>
    <property type="molecule type" value="Genomic_DNA"/>
</dbReference>
<dbReference type="Gene3D" id="3.30.465.10">
    <property type="match status" value="1"/>
</dbReference>
<dbReference type="SUPFAM" id="SSF54631">
    <property type="entry name" value="CBS-domain pair"/>
    <property type="match status" value="1"/>
</dbReference>
<evidence type="ECO:0000313" key="11">
    <source>
        <dbReference type="EMBL" id="GGY18218.1"/>
    </source>
</evidence>
<dbReference type="PROSITE" id="PS51371">
    <property type="entry name" value="CBS"/>
    <property type="match status" value="2"/>
</dbReference>
<dbReference type="SMART" id="SM00116">
    <property type="entry name" value="CBS"/>
    <property type="match status" value="2"/>
</dbReference>
<comment type="function">
    <text evidence="7">Plays a role in the transport of magnesium and cobalt ions.</text>
</comment>
<dbReference type="AlphaFoldDB" id="A0A918P3V0"/>
<dbReference type="InterPro" id="IPR054115">
    <property type="entry name" value="CorC_N"/>
</dbReference>
<dbReference type="PANTHER" id="PTHR22777:SF27">
    <property type="entry name" value="MAGNESIUM AND COBALT EFFLUX PROTEIN CORC"/>
    <property type="match status" value="1"/>
</dbReference>
<reference evidence="11" key="2">
    <citation type="submission" date="2020-09" db="EMBL/GenBank/DDBJ databases">
        <authorList>
            <person name="Sun Q."/>
            <person name="Kim S."/>
        </authorList>
    </citation>
    <scope>NUCLEOTIDE SEQUENCE</scope>
    <source>
        <strain evidence="11">KCTC 32182</strain>
    </source>
</reference>
<feature type="domain" description="CBS" evidence="10">
    <location>
        <begin position="129"/>
        <end position="186"/>
    </location>
</feature>
<feature type="domain" description="CBS" evidence="10">
    <location>
        <begin position="65"/>
        <end position="128"/>
    </location>
</feature>
<dbReference type="SUPFAM" id="SSF56176">
    <property type="entry name" value="FAD-binding/transporter-associated domain-like"/>
    <property type="match status" value="1"/>
</dbReference>
<evidence type="ECO:0000256" key="6">
    <source>
        <dbReference type="ARBA" id="ARBA00023285"/>
    </source>
</evidence>
<dbReference type="FunFam" id="3.10.580.10:FF:000002">
    <property type="entry name" value="Magnesium/cobalt efflux protein CorC"/>
    <property type="match status" value="1"/>
</dbReference>
<evidence type="ECO:0000256" key="5">
    <source>
        <dbReference type="ARBA" id="ARBA00023122"/>
    </source>
</evidence>
<accession>A0A918P3V0</accession>
<evidence type="ECO:0000256" key="4">
    <source>
        <dbReference type="ARBA" id="ARBA00022842"/>
    </source>
</evidence>
<dbReference type="PANTHER" id="PTHR22777">
    <property type="entry name" value="HEMOLYSIN-RELATED"/>
    <property type="match status" value="1"/>
</dbReference>
<evidence type="ECO:0000256" key="3">
    <source>
        <dbReference type="ARBA" id="ARBA00022737"/>
    </source>
</evidence>
<dbReference type="GO" id="GO:0050660">
    <property type="term" value="F:flavin adenine dinucleotide binding"/>
    <property type="evidence" value="ECO:0007669"/>
    <property type="project" value="InterPro"/>
</dbReference>
<dbReference type="InterPro" id="IPR036318">
    <property type="entry name" value="FAD-bd_PCMH-like_sf"/>
</dbReference>